<evidence type="ECO:0000313" key="3">
    <source>
        <dbReference type="Proteomes" id="UP001339911"/>
    </source>
</evidence>
<proteinExistence type="predicted"/>
<reference evidence="2 3" key="1">
    <citation type="submission" date="2024-01" db="EMBL/GenBank/DDBJ databases">
        <title>Genome insights into Plantactinospora veratri sp. nov.</title>
        <authorList>
            <person name="Wang L."/>
        </authorList>
    </citation>
    <scope>NUCLEOTIDE SEQUENCE [LARGE SCALE GENOMIC DNA]</scope>
    <source>
        <strain evidence="2 3">NEAU-FHS4</strain>
    </source>
</reference>
<evidence type="ECO:0000313" key="2">
    <source>
        <dbReference type="EMBL" id="MEE6311712.1"/>
    </source>
</evidence>
<feature type="region of interest" description="Disordered" evidence="1">
    <location>
        <begin position="28"/>
        <end position="48"/>
    </location>
</feature>
<feature type="compositionally biased region" description="Basic residues" evidence="1">
    <location>
        <begin position="33"/>
        <end position="48"/>
    </location>
</feature>
<accession>A0ABU7SPB8</accession>
<evidence type="ECO:0000256" key="1">
    <source>
        <dbReference type="SAM" id="MobiDB-lite"/>
    </source>
</evidence>
<keyword evidence="3" id="KW-1185">Reference proteome</keyword>
<organism evidence="2 3">
    <name type="scientific">Plantactinospora veratri</name>
    <dbReference type="NCBI Taxonomy" id="1436122"/>
    <lineage>
        <taxon>Bacteria</taxon>
        <taxon>Bacillati</taxon>
        <taxon>Actinomycetota</taxon>
        <taxon>Actinomycetes</taxon>
        <taxon>Micromonosporales</taxon>
        <taxon>Micromonosporaceae</taxon>
        <taxon>Plantactinospora</taxon>
    </lineage>
</organism>
<name>A0ABU7SPB8_9ACTN</name>
<dbReference type="EMBL" id="JAZGQL010000037">
    <property type="protein sequence ID" value="MEE6311712.1"/>
    <property type="molecule type" value="Genomic_DNA"/>
</dbReference>
<comment type="caution">
    <text evidence="2">The sequence shown here is derived from an EMBL/GenBank/DDBJ whole genome shotgun (WGS) entry which is preliminary data.</text>
</comment>
<protein>
    <submittedName>
        <fullName evidence="2">Uncharacterized protein</fullName>
    </submittedName>
</protein>
<sequence length="48" mass="5920">MASLVQRIRMFLRSPQGRQFVERGRRELAKPQNQHRMRQIMSRLRGRR</sequence>
<dbReference type="Proteomes" id="UP001339911">
    <property type="component" value="Unassembled WGS sequence"/>
</dbReference>
<dbReference type="RefSeq" id="WP_331211602.1">
    <property type="nucleotide sequence ID" value="NZ_JAZGQL010000037.1"/>
</dbReference>
<gene>
    <name evidence="2" type="ORF">V1634_33290</name>
</gene>